<dbReference type="EC" id="5.3.4.1" evidence="5"/>
<dbReference type="GO" id="GO:0003756">
    <property type="term" value="F:protein disulfide isomerase activity"/>
    <property type="evidence" value="ECO:0007669"/>
    <property type="project" value="UniProtKB-EC"/>
</dbReference>
<dbReference type="GO" id="GO:0006457">
    <property type="term" value="P:protein folding"/>
    <property type="evidence" value="ECO:0007669"/>
    <property type="project" value="TreeGrafter"/>
</dbReference>
<dbReference type="PANTHER" id="PTHR18929">
    <property type="entry name" value="PROTEIN DISULFIDE ISOMERASE"/>
    <property type="match status" value="1"/>
</dbReference>
<comment type="function">
    <text evidence="2">Participates in the folding of proteins containing disulfide bonds, may be involved in glycosylation, prolyl hydroxylation and triglyceride transfer.</text>
</comment>
<dbReference type="CDD" id="cd02981">
    <property type="entry name" value="PDI_b_family"/>
    <property type="match status" value="1"/>
</dbReference>
<dbReference type="KEGG" id="psco:LY89DRAFT_665735"/>
<dbReference type="InterPro" id="IPR013766">
    <property type="entry name" value="Thioredoxin_domain"/>
</dbReference>
<evidence type="ECO:0000256" key="2">
    <source>
        <dbReference type="ARBA" id="ARBA00002692"/>
    </source>
</evidence>
<dbReference type="GO" id="GO:0005788">
    <property type="term" value="C:endoplasmic reticulum lumen"/>
    <property type="evidence" value="ECO:0007669"/>
    <property type="project" value="UniProtKB-SubCell"/>
</dbReference>
<evidence type="ECO:0000313" key="12">
    <source>
        <dbReference type="Proteomes" id="UP000070700"/>
    </source>
</evidence>
<dbReference type="STRING" id="149040.A0A194XM23"/>
<comment type="similarity">
    <text evidence="4">Belongs to the protein disulfide isomerase family.</text>
</comment>
<dbReference type="OrthoDB" id="427280at2759"/>
<protein>
    <recommendedName>
        <fullName evidence="9">Protein disulfide-isomerase</fullName>
        <ecNumber evidence="5">5.3.4.1</ecNumber>
    </recommendedName>
</protein>
<dbReference type="InParanoid" id="A0A194XM23"/>
<reference evidence="11 12" key="1">
    <citation type="submission" date="2015-10" db="EMBL/GenBank/DDBJ databases">
        <title>Full genome of DAOMC 229536 Phialocephala scopiformis, a fungal endophyte of spruce producing the potent anti-insectan compound rugulosin.</title>
        <authorList>
            <consortium name="DOE Joint Genome Institute"/>
            <person name="Walker A.K."/>
            <person name="Frasz S.L."/>
            <person name="Seifert K.A."/>
            <person name="Miller J.D."/>
            <person name="Mondo S.J."/>
            <person name="Labutti K."/>
            <person name="Lipzen A."/>
            <person name="Dockter R."/>
            <person name="Kennedy M."/>
            <person name="Grigoriev I.V."/>
            <person name="Spatafora J.W."/>
        </authorList>
    </citation>
    <scope>NUCLEOTIDE SEQUENCE [LARGE SCALE GENOMIC DNA]</scope>
    <source>
        <strain evidence="11 12">CBS 120377</strain>
    </source>
</reference>
<dbReference type="Proteomes" id="UP000070700">
    <property type="component" value="Unassembled WGS sequence"/>
</dbReference>
<dbReference type="InterPro" id="IPR036249">
    <property type="entry name" value="Thioredoxin-like_sf"/>
</dbReference>
<feature type="domain" description="Thioredoxin" evidence="10">
    <location>
        <begin position="342"/>
        <end position="474"/>
    </location>
</feature>
<keyword evidence="12" id="KW-1185">Reference proteome</keyword>
<comment type="catalytic activity">
    <reaction evidence="1">
        <text>Catalyzes the rearrangement of -S-S- bonds in proteins.</text>
        <dbReference type="EC" id="5.3.4.1"/>
    </reaction>
</comment>
<dbReference type="PROSITE" id="PS51352">
    <property type="entry name" value="THIOREDOXIN_2"/>
    <property type="match status" value="1"/>
</dbReference>
<dbReference type="AlphaFoldDB" id="A0A194XM23"/>
<evidence type="ECO:0000256" key="4">
    <source>
        <dbReference type="ARBA" id="ARBA00006347"/>
    </source>
</evidence>
<evidence type="ECO:0000259" key="10">
    <source>
        <dbReference type="PROSITE" id="PS51352"/>
    </source>
</evidence>
<organism evidence="11 12">
    <name type="scientific">Mollisia scopiformis</name>
    <name type="common">Conifer needle endophyte fungus</name>
    <name type="synonym">Phialocephala scopiformis</name>
    <dbReference type="NCBI Taxonomy" id="149040"/>
    <lineage>
        <taxon>Eukaryota</taxon>
        <taxon>Fungi</taxon>
        <taxon>Dikarya</taxon>
        <taxon>Ascomycota</taxon>
        <taxon>Pezizomycotina</taxon>
        <taxon>Leotiomycetes</taxon>
        <taxon>Helotiales</taxon>
        <taxon>Mollisiaceae</taxon>
        <taxon>Mollisia</taxon>
    </lineage>
</organism>
<dbReference type="PANTHER" id="PTHR18929:SF132">
    <property type="entry name" value="PROTEIN DISULFIDE-ISOMERASE A3"/>
    <property type="match status" value="1"/>
</dbReference>
<dbReference type="GeneID" id="28822590"/>
<dbReference type="Pfam" id="PF00085">
    <property type="entry name" value="Thioredoxin"/>
    <property type="match status" value="2"/>
</dbReference>
<evidence type="ECO:0000256" key="1">
    <source>
        <dbReference type="ARBA" id="ARBA00001182"/>
    </source>
</evidence>
<keyword evidence="7" id="KW-0413">Isomerase</keyword>
<evidence type="ECO:0000313" key="11">
    <source>
        <dbReference type="EMBL" id="KUJ21295.1"/>
    </source>
</evidence>
<comment type="subcellular location">
    <subcellularLocation>
        <location evidence="3">Endoplasmic reticulum lumen</location>
    </subcellularLocation>
</comment>
<dbReference type="RefSeq" id="XP_018075650.1">
    <property type="nucleotide sequence ID" value="XM_018212864.1"/>
</dbReference>
<keyword evidence="6" id="KW-0256">Endoplasmic reticulum</keyword>
<evidence type="ECO:0000256" key="5">
    <source>
        <dbReference type="ARBA" id="ARBA00012723"/>
    </source>
</evidence>
<dbReference type="GO" id="GO:0034976">
    <property type="term" value="P:response to endoplasmic reticulum stress"/>
    <property type="evidence" value="ECO:0007669"/>
    <property type="project" value="TreeGrafter"/>
</dbReference>
<name>A0A194XM23_MOLSC</name>
<evidence type="ECO:0000256" key="3">
    <source>
        <dbReference type="ARBA" id="ARBA00004319"/>
    </source>
</evidence>
<dbReference type="CDD" id="cd02961">
    <property type="entry name" value="PDI_a_family"/>
    <property type="match status" value="1"/>
</dbReference>
<evidence type="ECO:0000256" key="9">
    <source>
        <dbReference type="ARBA" id="ARBA00039846"/>
    </source>
</evidence>
<dbReference type="Gene3D" id="3.40.30.10">
    <property type="entry name" value="Glutaredoxin"/>
    <property type="match status" value="4"/>
</dbReference>
<keyword evidence="8" id="KW-0676">Redox-active center</keyword>
<proteinExistence type="inferred from homology"/>
<evidence type="ECO:0000256" key="6">
    <source>
        <dbReference type="ARBA" id="ARBA00022824"/>
    </source>
</evidence>
<evidence type="ECO:0000256" key="7">
    <source>
        <dbReference type="ARBA" id="ARBA00023235"/>
    </source>
</evidence>
<sequence>MTRAIFELTPTDEVLVLNSLTLRDAIEANKMLLISFFHKLIPSCARFVHIFEEMLLRPQTAQSARNSFETQFAQIDVMENAAVCQTFNITSYPAIMLFQGMDKIQKYNGVLEEAHIMSYLTRQTSPIVSILTPNTLPDFKVANSVVVVGYLATADKQSQDAFTTLATDMHNDFLFGLIYGEATQLPEQTTTPSIVICKRFEGQEEEHEILKFLHDVNLMRTLVKTASRPLVVEFRPELHDDYFNLGIPLGYILINSVADRKRLANMVRSLAKQYKNQIVFGTVDKKDIGRFRNWADEIWFEMEHWPTWPSFAIREPIKNLRFPFDKRLDLTEKELSKFVKAFKEGKLMPTIKSEPLPDEQKSPVIDVVALNYDNVVLDNAKDVLLEFCTDWCPGCKKSRSTYEGLATLYASDETLKSQVTIATMNFEKNDCPDRDVLGVPWFKLFPAHKKESASLYFGPITLEGMAGYIRDHGTHKAYPKFDSVNTITDGVVA</sequence>
<gene>
    <name evidence="11" type="ORF">LY89DRAFT_665735</name>
</gene>
<dbReference type="SUPFAM" id="SSF52833">
    <property type="entry name" value="Thioredoxin-like"/>
    <property type="match status" value="4"/>
</dbReference>
<evidence type="ECO:0000256" key="8">
    <source>
        <dbReference type="ARBA" id="ARBA00023284"/>
    </source>
</evidence>
<dbReference type="EMBL" id="KQ947408">
    <property type="protein sequence ID" value="KUJ21295.1"/>
    <property type="molecule type" value="Genomic_DNA"/>
</dbReference>
<dbReference type="Pfam" id="PF13848">
    <property type="entry name" value="Thioredoxin_6"/>
    <property type="match status" value="1"/>
</dbReference>
<accession>A0A194XM23</accession>